<dbReference type="Gene3D" id="1.20.1280.50">
    <property type="match status" value="1"/>
</dbReference>
<dbReference type="OrthoDB" id="9984940at2759"/>
<evidence type="ECO:0000313" key="3">
    <source>
        <dbReference type="EMBL" id="PFX16917.1"/>
    </source>
</evidence>
<keyword evidence="4" id="KW-1185">Reference proteome</keyword>
<dbReference type="PANTHER" id="PTHR15493">
    <property type="entry name" value="F-BOX ONLY PROTEIN 5 AND 43"/>
    <property type="match status" value="1"/>
</dbReference>
<dbReference type="Proteomes" id="UP000225706">
    <property type="component" value="Unassembled WGS sequence"/>
</dbReference>
<feature type="region of interest" description="Disordered" evidence="1">
    <location>
        <begin position="1"/>
        <end position="28"/>
    </location>
</feature>
<dbReference type="AlphaFoldDB" id="A0A2B4RKM8"/>
<gene>
    <name evidence="3" type="primary">fbxo43</name>
    <name evidence="3" type="ORF">AWC38_SpisGene18793</name>
</gene>
<accession>A0A2B4RKM8</accession>
<evidence type="ECO:0000256" key="1">
    <source>
        <dbReference type="SAM" id="MobiDB-lite"/>
    </source>
</evidence>
<comment type="caution">
    <text evidence="3">The sequence shown here is derived from an EMBL/GenBank/DDBJ whole genome shotgun (WGS) entry which is preliminary data.</text>
</comment>
<sequence length="315" mass="35644">MEETDRDHKKKRNLPQLPSCFMSPESPGNFLRDRLTPCFDSPPSSIFLTPPCSQEKESISQVHSIALDGFPKLNFELAESDQEESMQQSLNRSPLMPKDRIIGRLIGIKSVDFISDLLAVNGNKICQEICSYLEPPELCRFASVNRTWRNFVNGDTKTSTRWKGFLRDRKNHCALKGKENYGMPSQRSSSNNLKGLPLKCVDINKPEEKSSKVHDNHVTTPVSSHPLSQQTLQLRPCPRCVSPSNLSQTQDGHCQCQKCGLTFCSVCLRDSDHHQSETPCDGLSYNSRRAPKLRSRKLNNESIGSQKSKDRVRRL</sequence>
<dbReference type="InterPro" id="IPR036047">
    <property type="entry name" value="F-box-like_dom_sf"/>
</dbReference>
<feature type="region of interest" description="Disordered" evidence="1">
    <location>
        <begin position="274"/>
        <end position="315"/>
    </location>
</feature>
<feature type="domain" description="F-box" evidence="2">
    <location>
        <begin position="124"/>
        <end position="155"/>
    </location>
</feature>
<evidence type="ECO:0000313" key="4">
    <source>
        <dbReference type="Proteomes" id="UP000225706"/>
    </source>
</evidence>
<dbReference type="PANTHER" id="PTHR15493:SF9">
    <property type="entry name" value="GH14043P"/>
    <property type="match status" value="1"/>
</dbReference>
<evidence type="ECO:0000259" key="2">
    <source>
        <dbReference type="Pfam" id="PF12937"/>
    </source>
</evidence>
<dbReference type="EMBL" id="LSMT01000509">
    <property type="protein sequence ID" value="PFX16917.1"/>
    <property type="molecule type" value="Genomic_DNA"/>
</dbReference>
<dbReference type="InterPro" id="IPR001810">
    <property type="entry name" value="F-box_dom"/>
</dbReference>
<dbReference type="GO" id="GO:0007088">
    <property type="term" value="P:regulation of mitotic nuclear division"/>
    <property type="evidence" value="ECO:0007669"/>
    <property type="project" value="InterPro"/>
</dbReference>
<protein>
    <submittedName>
        <fullName evidence="3">F-box only protein 43</fullName>
    </submittedName>
</protein>
<dbReference type="InterPro" id="IPR047147">
    <property type="entry name" value="FBX5_43"/>
</dbReference>
<name>A0A2B4RKM8_STYPI</name>
<dbReference type="STRING" id="50429.A0A2B4RKM8"/>
<reference evidence="4" key="1">
    <citation type="journal article" date="2017" name="bioRxiv">
        <title>Comparative analysis of the genomes of Stylophora pistillata and Acropora digitifera provides evidence for extensive differences between species of corals.</title>
        <authorList>
            <person name="Voolstra C.R."/>
            <person name="Li Y."/>
            <person name="Liew Y.J."/>
            <person name="Baumgarten S."/>
            <person name="Zoccola D."/>
            <person name="Flot J.-F."/>
            <person name="Tambutte S."/>
            <person name="Allemand D."/>
            <person name="Aranda M."/>
        </authorList>
    </citation>
    <scope>NUCLEOTIDE SEQUENCE [LARGE SCALE GENOMIC DNA]</scope>
</reference>
<dbReference type="GO" id="GO:0045835">
    <property type="term" value="P:negative regulation of meiotic nuclear division"/>
    <property type="evidence" value="ECO:0007669"/>
    <property type="project" value="InterPro"/>
</dbReference>
<dbReference type="CDD" id="cd22086">
    <property type="entry name" value="F-box_EMI"/>
    <property type="match status" value="1"/>
</dbReference>
<dbReference type="Pfam" id="PF12937">
    <property type="entry name" value="F-box-like"/>
    <property type="match status" value="1"/>
</dbReference>
<dbReference type="Gene3D" id="2.20.25.20">
    <property type="match status" value="1"/>
</dbReference>
<organism evidence="3 4">
    <name type="scientific">Stylophora pistillata</name>
    <name type="common">Smooth cauliflower coral</name>
    <dbReference type="NCBI Taxonomy" id="50429"/>
    <lineage>
        <taxon>Eukaryota</taxon>
        <taxon>Metazoa</taxon>
        <taxon>Cnidaria</taxon>
        <taxon>Anthozoa</taxon>
        <taxon>Hexacorallia</taxon>
        <taxon>Scleractinia</taxon>
        <taxon>Astrocoeniina</taxon>
        <taxon>Pocilloporidae</taxon>
        <taxon>Stylophora</taxon>
    </lineage>
</organism>
<dbReference type="SUPFAM" id="SSF81383">
    <property type="entry name" value="F-box domain"/>
    <property type="match status" value="1"/>
</dbReference>
<proteinExistence type="predicted"/>